<name>A0A5B7JFP3_PORTR</name>
<feature type="region of interest" description="Disordered" evidence="1">
    <location>
        <begin position="49"/>
        <end position="80"/>
    </location>
</feature>
<dbReference type="EMBL" id="VSRR010088885">
    <property type="protein sequence ID" value="MPC91768.1"/>
    <property type="molecule type" value="Genomic_DNA"/>
</dbReference>
<accession>A0A5B7JFP3</accession>
<keyword evidence="3" id="KW-1185">Reference proteome</keyword>
<evidence type="ECO:0000313" key="2">
    <source>
        <dbReference type="EMBL" id="MPC91768.1"/>
    </source>
</evidence>
<organism evidence="2 3">
    <name type="scientific">Portunus trituberculatus</name>
    <name type="common">Swimming crab</name>
    <name type="synonym">Neptunus trituberculatus</name>
    <dbReference type="NCBI Taxonomy" id="210409"/>
    <lineage>
        <taxon>Eukaryota</taxon>
        <taxon>Metazoa</taxon>
        <taxon>Ecdysozoa</taxon>
        <taxon>Arthropoda</taxon>
        <taxon>Crustacea</taxon>
        <taxon>Multicrustacea</taxon>
        <taxon>Malacostraca</taxon>
        <taxon>Eumalacostraca</taxon>
        <taxon>Eucarida</taxon>
        <taxon>Decapoda</taxon>
        <taxon>Pleocyemata</taxon>
        <taxon>Brachyura</taxon>
        <taxon>Eubrachyura</taxon>
        <taxon>Portunoidea</taxon>
        <taxon>Portunidae</taxon>
        <taxon>Portuninae</taxon>
        <taxon>Portunus</taxon>
    </lineage>
</organism>
<reference evidence="2 3" key="1">
    <citation type="submission" date="2019-05" db="EMBL/GenBank/DDBJ databases">
        <title>Another draft genome of Portunus trituberculatus and its Hox gene families provides insights of decapod evolution.</title>
        <authorList>
            <person name="Jeong J.-H."/>
            <person name="Song I."/>
            <person name="Kim S."/>
            <person name="Choi T."/>
            <person name="Kim D."/>
            <person name="Ryu S."/>
            <person name="Kim W."/>
        </authorList>
    </citation>
    <scope>NUCLEOTIDE SEQUENCE [LARGE SCALE GENOMIC DNA]</scope>
    <source>
        <tissue evidence="2">Muscle</tissue>
    </source>
</reference>
<feature type="compositionally biased region" description="Basic and acidic residues" evidence="1">
    <location>
        <begin position="66"/>
        <end position="80"/>
    </location>
</feature>
<proteinExistence type="predicted"/>
<sequence length="80" mass="9108">MPRAGPRQARLACGHFTLELRFFEHDVQNFTIRKPKAIYSSVLCQARPGRLGGKKVQESPGWPRSSDSRKGQKRTDPDTR</sequence>
<protein>
    <submittedName>
        <fullName evidence="2">Uncharacterized protein</fullName>
    </submittedName>
</protein>
<dbReference type="AlphaFoldDB" id="A0A5B7JFP3"/>
<evidence type="ECO:0000313" key="3">
    <source>
        <dbReference type="Proteomes" id="UP000324222"/>
    </source>
</evidence>
<evidence type="ECO:0000256" key="1">
    <source>
        <dbReference type="SAM" id="MobiDB-lite"/>
    </source>
</evidence>
<comment type="caution">
    <text evidence="2">The sequence shown here is derived from an EMBL/GenBank/DDBJ whole genome shotgun (WGS) entry which is preliminary data.</text>
</comment>
<gene>
    <name evidence="2" type="ORF">E2C01_086826</name>
</gene>
<dbReference type="Proteomes" id="UP000324222">
    <property type="component" value="Unassembled WGS sequence"/>
</dbReference>